<dbReference type="Proteomes" id="UP001446205">
    <property type="component" value="Unassembled WGS sequence"/>
</dbReference>
<gene>
    <name evidence="4" type="ORF">WOB96_01340</name>
</gene>
<sequence length="193" mass="21343">MRSICVFCGSRAGAQPVYQTLAEQLGRHMARQGIRLIYGGGHVGLMGVIADSVLAAGGKVTGVIPQMLMDREVGHRNLTRLHVVGSMHERKAMMAELAEGFIAMPGGIGTFEELFEIWTWAQLGLHRKPIGLLNAGNYYDDLLRFLDHAEGEGFLGERHRQILMTDEHPERLLQSMRDAVIPPETPVISLEES</sequence>
<dbReference type="InterPro" id="IPR031100">
    <property type="entry name" value="LOG_fam"/>
</dbReference>
<keyword evidence="5" id="KW-1185">Reference proteome</keyword>
<dbReference type="SUPFAM" id="SSF102405">
    <property type="entry name" value="MCP/YpsA-like"/>
    <property type="match status" value="1"/>
</dbReference>
<dbReference type="EC" id="3.2.2.n1" evidence="3"/>
<dbReference type="Pfam" id="PF03641">
    <property type="entry name" value="Lysine_decarbox"/>
    <property type="match status" value="1"/>
</dbReference>
<comment type="similarity">
    <text evidence="2 3">Belongs to the LOG family.</text>
</comment>
<protein>
    <recommendedName>
        <fullName evidence="3">Cytokinin riboside 5'-monophosphate phosphoribohydrolase</fullName>
        <ecNumber evidence="3">3.2.2.n1</ecNumber>
    </recommendedName>
</protein>
<evidence type="ECO:0000256" key="3">
    <source>
        <dbReference type="RuleBase" id="RU363015"/>
    </source>
</evidence>
<dbReference type="EMBL" id="JBBPCO010000001">
    <property type="protein sequence ID" value="MEK8088397.1"/>
    <property type="molecule type" value="Genomic_DNA"/>
</dbReference>
<dbReference type="InterPro" id="IPR005269">
    <property type="entry name" value="LOG"/>
</dbReference>
<dbReference type="Gene3D" id="3.40.50.450">
    <property type="match status" value="1"/>
</dbReference>
<evidence type="ECO:0000313" key="5">
    <source>
        <dbReference type="Proteomes" id="UP001446205"/>
    </source>
</evidence>
<accession>A0ABU9D4A3</accession>
<reference evidence="4 5" key="1">
    <citation type="submission" date="2024-04" db="EMBL/GenBank/DDBJ databases">
        <authorList>
            <person name="Abashina T."/>
            <person name="Shaikin A."/>
        </authorList>
    </citation>
    <scope>NUCLEOTIDE SEQUENCE [LARGE SCALE GENOMIC DNA]</scope>
    <source>
        <strain evidence="4 5">AAFK</strain>
    </source>
</reference>
<keyword evidence="3" id="KW-0203">Cytokinin biosynthesis</keyword>
<dbReference type="NCBIfam" id="TIGR00730">
    <property type="entry name" value="Rossman fold protein, TIGR00730 family"/>
    <property type="match status" value="1"/>
</dbReference>
<dbReference type="RefSeq" id="WP_341369461.1">
    <property type="nucleotide sequence ID" value="NZ_JBBPCO010000001.1"/>
</dbReference>
<proteinExistence type="inferred from homology"/>
<evidence type="ECO:0000256" key="2">
    <source>
        <dbReference type="ARBA" id="ARBA00006763"/>
    </source>
</evidence>
<dbReference type="PANTHER" id="PTHR31223">
    <property type="entry name" value="LOG FAMILY PROTEIN YJL055W"/>
    <property type="match status" value="1"/>
</dbReference>
<evidence type="ECO:0000256" key="1">
    <source>
        <dbReference type="ARBA" id="ARBA00000274"/>
    </source>
</evidence>
<name>A0ABU9D4A3_9PROT</name>
<comment type="caution">
    <text evidence="4">The sequence shown here is derived from an EMBL/GenBank/DDBJ whole genome shotgun (WGS) entry which is preliminary data.</text>
</comment>
<evidence type="ECO:0000313" key="4">
    <source>
        <dbReference type="EMBL" id="MEK8088397.1"/>
    </source>
</evidence>
<comment type="catalytic activity">
    <reaction evidence="1">
        <text>AMP + H2O = D-ribose 5-phosphate + adenine</text>
        <dbReference type="Rhea" id="RHEA:20129"/>
        <dbReference type="ChEBI" id="CHEBI:15377"/>
        <dbReference type="ChEBI" id="CHEBI:16708"/>
        <dbReference type="ChEBI" id="CHEBI:78346"/>
        <dbReference type="ChEBI" id="CHEBI:456215"/>
        <dbReference type="EC" id="3.2.2.4"/>
    </reaction>
</comment>
<dbReference type="PANTHER" id="PTHR31223:SF70">
    <property type="entry name" value="LOG FAMILY PROTEIN YJL055W"/>
    <property type="match status" value="1"/>
</dbReference>
<organism evidence="4 5">
    <name type="scientific">Thermithiobacillus plumbiphilus</name>
    <dbReference type="NCBI Taxonomy" id="1729899"/>
    <lineage>
        <taxon>Bacteria</taxon>
        <taxon>Pseudomonadati</taxon>
        <taxon>Pseudomonadota</taxon>
        <taxon>Acidithiobacillia</taxon>
        <taxon>Acidithiobacillales</taxon>
        <taxon>Thermithiobacillaceae</taxon>
        <taxon>Thermithiobacillus</taxon>
    </lineage>
</organism>
<keyword evidence="3" id="KW-0378">Hydrolase</keyword>